<feature type="transmembrane region" description="Helical" evidence="1">
    <location>
        <begin position="64"/>
        <end position="86"/>
    </location>
</feature>
<dbReference type="Proteomes" id="UP000618460">
    <property type="component" value="Unassembled WGS sequence"/>
</dbReference>
<accession>A0A917TW35</accession>
<keyword evidence="1" id="KW-0472">Membrane</keyword>
<keyword evidence="1" id="KW-1133">Transmembrane helix</keyword>
<organism evidence="2 3">
    <name type="scientific">Paraliobacillus quinghaiensis</name>
    <dbReference type="NCBI Taxonomy" id="470815"/>
    <lineage>
        <taxon>Bacteria</taxon>
        <taxon>Bacillati</taxon>
        <taxon>Bacillota</taxon>
        <taxon>Bacilli</taxon>
        <taxon>Bacillales</taxon>
        <taxon>Bacillaceae</taxon>
        <taxon>Paraliobacillus</taxon>
    </lineage>
</organism>
<dbReference type="EMBL" id="BMLG01000025">
    <property type="protein sequence ID" value="GGM40943.1"/>
    <property type="molecule type" value="Genomic_DNA"/>
</dbReference>
<evidence type="ECO:0000313" key="2">
    <source>
        <dbReference type="EMBL" id="GGM40943.1"/>
    </source>
</evidence>
<gene>
    <name evidence="2" type="ORF">GCM10011351_28970</name>
</gene>
<evidence type="ECO:0000313" key="3">
    <source>
        <dbReference type="Proteomes" id="UP000618460"/>
    </source>
</evidence>
<name>A0A917TW35_9BACI</name>
<dbReference type="AlphaFoldDB" id="A0A917TW35"/>
<feature type="transmembrane region" description="Helical" evidence="1">
    <location>
        <begin position="33"/>
        <end position="52"/>
    </location>
</feature>
<reference evidence="2" key="1">
    <citation type="journal article" date="2014" name="Int. J. Syst. Evol. Microbiol.">
        <title>Complete genome sequence of Corynebacterium casei LMG S-19264T (=DSM 44701T), isolated from a smear-ripened cheese.</title>
        <authorList>
            <consortium name="US DOE Joint Genome Institute (JGI-PGF)"/>
            <person name="Walter F."/>
            <person name="Albersmeier A."/>
            <person name="Kalinowski J."/>
            <person name="Ruckert C."/>
        </authorList>
    </citation>
    <scope>NUCLEOTIDE SEQUENCE</scope>
    <source>
        <strain evidence="2">CGMCC 1.6333</strain>
    </source>
</reference>
<feature type="transmembrane region" description="Helical" evidence="1">
    <location>
        <begin position="123"/>
        <end position="144"/>
    </location>
</feature>
<dbReference type="OrthoDB" id="1679483at2"/>
<proteinExistence type="predicted"/>
<sequence length="189" mass="22700">MLNNPTWQDITNIRENLFQTYLKYWLDNEFFSFNWWVLLTLLFVIPIIWWILADKKRIFELLTYGLFVSALATLFDSLFMSMVLFGHKTRLIPILPPLLPYLTMIPFIYMLIYQWFSTLKSKIIATIILALILAYLAEPILVWMEIYDLQKWTHTYSFAVYLTLGIISKLLMMFLVKEEAKVVERRDYE</sequence>
<dbReference type="RefSeq" id="WP_117157329.1">
    <property type="nucleotide sequence ID" value="NZ_BMLG01000025.1"/>
</dbReference>
<reference evidence="2" key="2">
    <citation type="submission" date="2020-09" db="EMBL/GenBank/DDBJ databases">
        <authorList>
            <person name="Sun Q."/>
            <person name="Zhou Y."/>
        </authorList>
    </citation>
    <scope>NUCLEOTIDE SEQUENCE</scope>
    <source>
        <strain evidence="2">CGMCC 1.6333</strain>
    </source>
</reference>
<feature type="transmembrane region" description="Helical" evidence="1">
    <location>
        <begin position="98"/>
        <end position="116"/>
    </location>
</feature>
<keyword evidence="1" id="KW-0812">Transmembrane</keyword>
<keyword evidence="3" id="KW-1185">Reference proteome</keyword>
<protein>
    <submittedName>
        <fullName evidence="2">Uncharacterized protein</fullName>
    </submittedName>
</protein>
<evidence type="ECO:0000256" key="1">
    <source>
        <dbReference type="SAM" id="Phobius"/>
    </source>
</evidence>
<dbReference type="InterPro" id="IPR048147">
    <property type="entry name" value="CBO0543-like"/>
</dbReference>
<comment type="caution">
    <text evidence="2">The sequence shown here is derived from an EMBL/GenBank/DDBJ whole genome shotgun (WGS) entry which is preliminary data.</text>
</comment>
<dbReference type="NCBIfam" id="NF041644">
    <property type="entry name" value="CBO0543_fam"/>
    <property type="match status" value="1"/>
</dbReference>
<feature type="transmembrane region" description="Helical" evidence="1">
    <location>
        <begin position="156"/>
        <end position="176"/>
    </location>
</feature>